<dbReference type="SUPFAM" id="SSF53335">
    <property type="entry name" value="S-adenosyl-L-methionine-dependent methyltransferases"/>
    <property type="match status" value="1"/>
</dbReference>
<gene>
    <name evidence="6" type="primary">LOC110782085</name>
</gene>
<keyword evidence="2" id="KW-0489">Methyltransferase</keyword>
<evidence type="ECO:0000256" key="1">
    <source>
        <dbReference type="ARBA" id="ARBA00008361"/>
    </source>
</evidence>
<evidence type="ECO:0000256" key="4">
    <source>
        <dbReference type="SAM" id="MobiDB-lite"/>
    </source>
</evidence>
<protein>
    <recommendedName>
        <fullName evidence="7">PABS domain-containing protein</fullName>
    </recommendedName>
</protein>
<dbReference type="Proteomes" id="UP000813463">
    <property type="component" value="Chromosome 2"/>
</dbReference>
<evidence type="ECO:0000313" key="6">
    <source>
        <dbReference type="RefSeq" id="XP_056693746.1"/>
    </source>
</evidence>
<evidence type="ECO:0000256" key="3">
    <source>
        <dbReference type="ARBA" id="ARBA00022679"/>
    </source>
</evidence>
<dbReference type="Gene3D" id="3.40.50.150">
    <property type="entry name" value="Vaccinia Virus protein VP39"/>
    <property type="match status" value="1"/>
</dbReference>
<feature type="region of interest" description="Disordered" evidence="4">
    <location>
        <begin position="56"/>
        <end position="77"/>
    </location>
</feature>
<comment type="similarity">
    <text evidence="1">Belongs to the methyltransferase superfamily.</text>
</comment>
<dbReference type="PANTHER" id="PTHR12176">
    <property type="entry name" value="SAM-DEPENDENT METHYLTRANSFERASE SUPERFAMILY PROTEIN"/>
    <property type="match status" value="1"/>
</dbReference>
<feature type="compositionally biased region" description="Polar residues" evidence="4">
    <location>
        <begin position="56"/>
        <end position="69"/>
    </location>
</feature>
<reference evidence="6" key="2">
    <citation type="submission" date="2025-08" db="UniProtKB">
        <authorList>
            <consortium name="RefSeq"/>
        </authorList>
    </citation>
    <scope>IDENTIFICATION</scope>
    <source>
        <tissue evidence="6">Leaf</tissue>
    </source>
</reference>
<keyword evidence="3" id="KW-0808">Transferase</keyword>
<name>A0ABM3RDQ1_SPIOL</name>
<evidence type="ECO:0008006" key="7">
    <source>
        <dbReference type="Google" id="ProtNLM"/>
    </source>
</evidence>
<dbReference type="RefSeq" id="XP_056693746.1">
    <property type="nucleotide sequence ID" value="XM_056837768.1"/>
</dbReference>
<organism evidence="5 6">
    <name type="scientific">Spinacia oleracea</name>
    <name type="common">Spinach</name>
    <dbReference type="NCBI Taxonomy" id="3562"/>
    <lineage>
        <taxon>Eukaryota</taxon>
        <taxon>Viridiplantae</taxon>
        <taxon>Streptophyta</taxon>
        <taxon>Embryophyta</taxon>
        <taxon>Tracheophyta</taxon>
        <taxon>Spermatophyta</taxon>
        <taxon>Magnoliopsida</taxon>
        <taxon>eudicotyledons</taxon>
        <taxon>Gunneridae</taxon>
        <taxon>Pentapetalae</taxon>
        <taxon>Caryophyllales</taxon>
        <taxon>Chenopodiaceae</taxon>
        <taxon>Chenopodioideae</taxon>
        <taxon>Anserineae</taxon>
        <taxon>Spinacia</taxon>
    </lineage>
</organism>
<reference evidence="5" key="1">
    <citation type="journal article" date="2021" name="Nat. Commun.">
        <title>Genomic analyses provide insights into spinach domestication and the genetic basis of agronomic traits.</title>
        <authorList>
            <person name="Cai X."/>
            <person name="Sun X."/>
            <person name="Xu C."/>
            <person name="Sun H."/>
            <person name="Wang X."/>
            <person name="Ge C."/>
            <person name="Zhang Z."/>
            <person name="Wang Q."/>
            <person name="Fei Z."/>
            <person name="Jiao C."/>
            <person name="Wang Q."/>
        </authorList>
    </citation>
    <scope>NUCLEOTIDE SEQUENCE [LARGE SCALE GENOMIC DNA]</scope>
    <source>
        <strain evidence="5">cv. Varoflay</strain>
    </source>
</reference>
<sequence length="342" mass="37517">MISLSPSSLSLNPIFLSPSFFPNQAHAHPFNGAPLSFLSPAKPFFLTKTNIPNHSTFSANSATVQQQQGTEEKEEEEEEDFRVLTAIQSEFNQILILESETSKILLLDDTGSVHSILYKTQKWTNSYWDEHCSLPAIIPEGPIAIFGLGGGTVAHQLLEFWPRLVIDGWELDQVLIDQARMFFGLSELEMKGGGDGGGGILRVRVGDALSPAATVDGGYAGIMVDLFANGKVLPELEVAQTWVDMKEKLMPNGRIMVNCGAATTEVSAEEMKWEVNLTIKALCEAFGDEFVNWKRMPMSESGNYMAFTGPLPDLDLWSDSVPEKLSSTVKLWSPCKPVSGLV</sequence>
<evidence type="ECO:0000313" key="5">
    <source>
        <dbReference type="Proteomes" id="UP000813463"/>
    </source>
</evidence>
<proteinExistence type="inferred from homology"/>
<dbReference type="InterPro" id="IPR029063">
    <property type="entry name" value="SAM-dependent_MTases_sf"/>
</dbReference>
<dbReference type="GeneID" id="110782085"/>
<dbReference type="InterPro" id="IPR051419">
    <property type="entry name" value="Lys/N-term_MeTrsfase_sf"/>
</dbReference>
<dbReference type="PANTHER" id="PTHR12176:SF76">
    <property type="entry name" value="S-ADENOSYL-L-METHIONINE-DEPENDENT METHYLTRANSFERASES SUPERFAMILY PROTEIN"/>
    <property type="match status" value="1"/>
</dbReference>
<evidence type="ECO:0000256" key="2">
    <source>
        <dbReference type="ARBA" id="ARBA00022603"/>
    </source>
</evidence>
<keyword evidence="5" id="KW-1185">Reference proteome</keyword>
<accession>A0ABM3RDQ1</accession>